<dbReference type="Gene3D" id="3.40.50.300">
    <property type="entry name" value="P-loop containing nucleotide triphosphate hydrolases"/>
    <property type="match status" value="1"/>
</dbReference>
<dbReference type="Pfam" id="PF26355">
    <property type="entry name" value="HTH_VMAP-M9"/>
    <property type="match status" value="1"/>
</dbReference>
<gene>
    <name evidence="6" type="ORF">C7B82_29940</name>
</gene>
<dbReference type="InterPro" id="IPR027417">
    <property type="entry name" value="P-loop_NTPase"/>
</dbReference>
<dbReference type="InterPro" id="IPR001680">
    <property type="entry name" value="WD40_rpt"/>
</dbReference>
<evidence type="ECO:0000256" key="1">
    <source>
        <dbReference type="ARBA" id="ARBA00022574"/>
    </source>
</evidence>
<dbReference type="InterPro" id="IPR015943">
    <property type="entry name" value="WD40/YVTN_repeat-like_dom_sf"/>
</dbReference>
<evidence type="ECO:0000313" key="7">
    <source>
        <dbReference type="Proteomes" id="UP000239576"/>
    </source>
</evidence>
<keyword evidence="1 3" id="KW-0853">WD repeat</keyword>
<feature type="repeat" description="WD" evidence="3">
    <location>
        <begin position="1205"/>
        <end position="1245"/>
    </location>
</feature>
<feature type="domain" description="NB-ARC" evidence="4">
    <location>
        <begin position="153"/>
        <end position="252"/>
    </location>
</feature>
<dbReference type="InterPro" id="IPR002182">
    <property type="entry name" value="NB-ARC"/>
</dbReference>
<feature type="repeat" description="WD" evidence="3">
    <location>
        <begin position="843"/>
        <end position="884"/>
    </location>
</feature>
<dbReference type="Pfam" id="PF00931">
    <property type="entry name" value="NB-ARC"/>
    <property type="match status" value="1"/>
</dbReference>
<dbReference type="SUPFAM" id="SSF52540">
    <property type="entry name" value="P-loop containing nucleoside triphosphate hydrolases"/>
    <property type="match status" value="1"/>
</dbReference>
<feature type="repeat" description="WD" evidence="3">
    <location>
        <begin position="1032"/>
        <end position="1073"/>
    </location>
</feature>
<accession>A0A2T1DTQ6</accession>
<feature type="repeat" description="WD" evidence="3">
    <location>
        <begin position="801"/>
        <end position="842"/>
    </location>
</feature>
<dbReference type="PANTHER" id="PTHR44129">
    <property type="entry name" value="WD REPEAT-CONTAINING PROTEIN POP1"/>
    <property type="match status" value="1"/>
</dbReference>
<dbReference type="EMBL" id="PVWK01000159">
    <property type="protein sequence ID" value="PSB23754.1"/>
    <property type="molecule type" value="Genomic_DNA"/>
</dbReference>
<evidence type="ECO:0000256" key="2">
    <source>
        <dbReference type="ARBA" id="ARBA00022737"/>
    </source>
</evidence>
<feature type="repeat" description="WD" evidence="3">
    <location>
        <begin position="885"/>
        <end position="926"/>
    </location>
</feature>
<dbReference type="PRINTS" id="PR00320">
    <property type="entry name" value="GPROTEINBRPT"/>
</dbReference>
<evidence type="ECO:0000259" key="4">
    <source>
        <dbReference type="Pfam" id="PF00931"/>
    </source>
</evidence>
<feature type="domain" description="vWA-MoxR associated protein N-terminal HTH" evidence="5">
    <location>
        <begin position="1"/>
        <end position="81"/>
    </location>
</feature>
<dbReference type="InterPro" id="IPR036322">
    <property type="entry name" value="WD40_repeat_dom_sf"/>
</dbReference>
<protein>
    <submittedName>
        <fullName evidence="6">Uncharacterized protein</fullName>
    </submittedName>
</protein>
<proteinExistence type="predicted"/>
<organism evidence="6 7">
    <name type="scientific">Stenomitos frigidus ULC18</name>
    <dbReference type="NCBI Taxonomy" id="2107698"/>
    <lineage>
        <taxon>Bacteria</taxon>
        <taxon>Bacillati</taxon>
        <taxon>Cyanobacteriota</taxon>
        <taxon>Cyanophyceae</taxon>
        <taxon>Leptolyngbyales</taxon>
        <taxon>Leptolyngbyaceae</taxon>
        <taxon>Stenomitos</taxon>
    </lineage>
</organism>
<name>A0A2T1DTQ6_9CYAN</name>
<dbReference type="GO" id="GO:0043531">
    <property type="term" value="F:ADP binding"/>
    <property type="evidence" value="ECO:0007669"/>
    <property type="project" value="InterPro"/>
</dbReference>
<evidence type="ECO:0000256" key="3">
    <source>
        <dbReference type="PROSITE-ProRule" id="PRU00221"/>
    </source>
</evidence>
<dbReference type="PROSITE" id="PS00678">
    <property type="entry name" value="WD_REPEATS_1"/>
    <property type="match status" value="8"/>
</dbReference>
<dbReference type="InterPro" id="IPR020472">
    <property type="entry name" value="WD40_PAC1"/>
</dbReference>
<feature type="repeat" description="WD" evidence="3">
    <location>
        <begin position="1163"/>
        <end position="1204"/>
    </location>
</feature>
<sequence length="1279" mass="141145">MDVEQALVLVDRLLEGQKLRDVQAQVFRYAWSGWTYPEIAEQIGYDTGHTRDVGSKLWQQISQAVGEQVNKKNVQTVLHRQLLQKADGHESSTLIFQPESREPARSSVALSDVKTDHGMRLDEPQLALTSSPLRQHWGEAIDVSVFHGRTSELTLLKQWLLQDGCRLVTVLGMGGMGKTTLVTKLAHLLQDEFDVLIWQSLRNAPAIADVLAHVMQLLPGQHTTPLPMSLESQITSVMAGLRACRCLLIWDNFDAVLSSHSAGLPANSQGVGLPANSQAHSQAGQYREGYEAYGELLRRIGVEHHASHVLLTSREQPNLLAMLEGETLPIRTLRLTGLEATAIQAICQTNGCLARSHQDWSILANQYAGNPLAIKIVSSVVRDLFEGQLTPFLQQGAIAFGDIRTLLDEQLQRLSELERHIIYWLAIGREWVSLNQLRSALMPSPSQTALLEALISLWQRSLIERRDGRFTLQPVVMEYVTEQLLDRVFAEITTWEIEHHETLLRSHPPTLPLLCTHALIQARTEDYLRESQIRVLLAPLAIRLENYFQSINNLECHLQGVLSSLRRHSLAIGYMGGNLINLLHELGISLNGYDFSHLAIWQACLQGVDLHQTDFTGSQFSESVFTETLAIPLAIAFSPSGDCLASGDLNSAVRLWRVADGETVLIGKGHSGWVWSIAFSPDGKRLASGSEDHTVKLWDVETGACLKTLEGHPSPIWCVAFSPDGRLLASSSEDWTVKLWNVQTGHCLTTLKGHQNWVRSVAFSPLSRNPDKQDRSLLASAGDDHTIKLWNLKTGKCERTLNGHHDRVWSIAFSPNGRWLASGSSDQSIRLWDVQTGDCLKIMEGHESWVRSIAFSADGRTVISGSEDRTVRFWDWQTGTCRQILSGHTSWVRSVAAHPNTSLVASGSGDHTIKLWDSESGRCCRTLTGCTNRVWSIAALSNLTATDSRLVSSHDDHCVRLWNLSTGECEQTLRGHTNAVCTICFANPQENAVSPTPSAIPAKGTVEGLIASGSADCTIKLCNGQGQCLATLREHLSRIWSVAFSPDGEWLASSSDDQTVKLWQVATRRCHQTLQGHTSWVCSVAFSPVPSVRTALLLASGGYDQTVKLWDGMTGACLQTLEGHTNWVWTVAFSPDGQTLASGSGDHTIKLWNVETGTCIQTLQGHSSRIWSIVFSPDGQWLASASTDQTVRLWDVKTGNCLQILRGHTNVVTAVAFTSDGYLTSSSQDETIKLWDLATGQCLNTLKADRPYEGMDITEIKGLTDTQKATLRALGALEH</sequence>
<feature type="repeat" description="WD" evidence="3">
    <location>
        <begin position="1121"/>
        <end position="1162"/>
    </location>
</feature>
<feature type="repeat" description="WD" evidence="3">
    <location>
        <begin position="751"/>
        <end position="800"/>
    </location>
</feature>
<feature type="repeat" description="WD" evidence="3">
    <location>
        <begin position="950"/>
        <end position="972"/>
    </location>
</feature>
<dbReference type="InterPro" id="IPR058651">
    <property type="entry name" value="HTH_VMAP-M9"/>
</dbReference>
<feature type="repeat" description="WD" evidence="3">
    <location>
        <begin position="1074"/>
        <end position="1120"/>
    </location>
</feature>
<dbReference type="SUPFAM" id="SSF50978">
    <property type="entry name" value="WD40 repeat-like"/>
    <property type="match status" value="1"/>
</dbReference>
<feature type="repeat" description="WD" evidence="3">
    <location>
        <begin position="667"/>
        <end position="708"/>
    </location>
</feature>
<dbReference type="SMART" id="SM00320">
    <property type="entry name" value="WD40"/>
    <property type="match status" value="14"/>
</dbReference>
<dbReference type="SUPFAM" id="SSF50998">
    <property type="entry name" value="Quinoprotein alcohol dehydrogenase-like"/>
    <property type="match status" value="1"/>
</dbReference>
<keyword evidence="2" id="KW-0677">Repeat</keyword>
<dbReference type="Gene3D" id="2.130.10.10">
    <property type="entry name" value="YVTN repeat-like/Quinoprotein amine dehydrogenase"/>
    <property type="match status" value="7"/>
</dbReference>
<evidence type="ECO:0000259" key="5">
    <source>
        <dbReference type="Pfam" id="PF26355"/>
    </source>
</evidence>
<dbReference type="AlphaFoldDB" id="A0A2T1DTQ6"/>
<dbReference type="CDD" id="cd00200">
    <property type="entry name" value="WD40"/>
    <property type="match status" value="2"/>
</dbReference>
<dbReference type="PRINTS" id="PR00364">
    <property type="entry name" value="DISEASERSIST"/>
</dbReference>
<keyword evidence="7" id="KW-1185">Reference proteome</keyword>
<comment type="caution">
    <text evidence="6">The sequence shown here is derived from an EMBL/GenBank/DDBJ whole genome shotgun (WGS) entry which is preliminary data.</text>
</comment>
<dbReference type="InterPro" id="IPR050349">
    <property type="entry name" value="WD_LIS1/nudF_dynein_reg"/>
</dbReference>
<dbReference type="Proteomes" id="UP000239576">
    <property type="component" value="Unassembled WGS sequence"/>
</dbReference>
<dbReference type="PROSITE" id="PS50082">
    <property type="entry name" value="WD_REPEATS_2"/>
    <property type="match status" value="13"/>
</dbReference>
<dbReference type="Pfam" id="PF00400">
    <property type="entry name" value="WD40"/>
    <property type="match status" value="14"/>
</dbReference>
<dbReference type="InterPro" id="IPR019775">
    <property type="entry name" value="WD40_repeat_CS"/>
</dbReference>
<dbReference type="PROSITE" id="PS50294">
    <property type="entry name" value="WD_REPEATS_REGION"/>
    <property type="match status" value="11"/>
</dbReference>
<dbReference type="OrthoDB" id="434800at2"/>
<feature type="repeat" description="WD" evidence="3">
    <location>
        <begin position="709"/>
        <end position="750"/>
    </location>
</feature>
<feature type="repeat" description="WD" evidence="3">
    <location>
        <begin position="634"/>
        <end position="666"/>
    </location>
</feature>
<reference evidence="6 7" key="2">
    <citation type="submission" date="2018-03" db="EMBL/GenBank/DDBJ databases">
        <title>The ancient ancestry and fast evolution of plastids.</title>
        <authorList>
            <person name="Moore K.R."/>
            <person name="Magnabosco C."/>
            <person name="Momper L."/>
            <person name="Gold D.A."/>
            <person name="Bosak T."/>
            <person name="Fournier G.P."/>
        </authorList>
    </citation>
    <scope>NUCLEOTIDE SEQUENCE [LARGE SCALE GENOMIC DNA]</scope>
    <source>
        <strain evidence="6 7">ULC18</strain>
    </source>
</reference>
<evidence type="ECO:0000313" key="6">
    <source>
        <dbReference type="EMBL" id="PSB23754.1"/>
    </source>
</evidence>
<dbReference type="InterPro" id="IPR011047">
    <property type="entry name" value="Quinoprotein_ADH-like_sf"/>
</dbReference>
<reference evidence="7" key="1">
    <citation type="submission" date="2018-02" db="EMBL/GenBank/DDBJ databases">
        <authorList>
            <person name="Moore K."/>
            <person name="Momper L."/>
        </authorList>
    </citation>
    <scope>NUCLEOTIDE SEQUENCE [LARGE SCALE GENOMIC DNA]</scope>
    <source>
        <strain evidence="7">ULC18</strain>
    </source>
</reference>
<dbReference type="RefSeq" id="WP_106260894.1">
    <property type="nucleotide sequence ID" value="NZ_CAWNSW010000143.1"/>
</dbReference>